<evidence type="ECO:0000256" key="5">
    <source>
        <dbReference type="ARBA" id="ARBA00023239"/>
    </source>
</evidence>
<evidence type="ECO:0000256" key="1">
    <source>
        <dbReference type="ARBA" id="ARBA00022475"/>
    </source>
</evidence>
<dbReference type="PANTHER" id="PTHR30518:SF2">
    <property type="entry name" value="ENDOLYTIC MUREIN TRANSGLYCOSYLASE"/>
    <property type="match status" value="1"/>
</dbReference>
<protein>
    <recommendedName>
        <fullName evidence="7">Endolytic murein transglycosylase</fullName>
        <ecNumber evidence="7">4.2.2.29</ecNumber>
    </recommendedName>
    <alternativeName>
        <fullName evidence="7">Peptidoglycan lytic transglycosylase</fullName>
    </alternativeName>
    <alternativeName>
        <fullName evidence="7">Peptidoglycan polymerization terminase</fullName>
    </alternativeName>
</protein>
<dbReference type="PANTHER" id="PTHR30518">
    <property type="entry name" value="ENDOLYTIC MUREIN TRANSGLYCOSYLASE"/>
    <property type="match status" value="1"/>
</dbReference>
<evidence type="ECO:0000313" key="8">
    <source>
        <dbReference type="EMBL" id="AZS28491.1"/>
    </source>
</evidence>
<reference evidence="8 9" key="1">
    <citation type="submission" date="2018-10" db="EMBL/GenBank/DDBJ databases">
        <title>Butyricimonas faecalis sp. nov., isolated from human faeces and emended description of the genus Butyricimonas.</title>
        <authorList>
            <person name="Le Roy T."/>
            <person name="Van der Smissen P."/>
            <person name="Paquot A."/>
            <person name="Delzenne N."/>
            <person name="Muccioli G."/>
            <person name="Collet J.-F."/>
            <person name="Cani P.D."/>
        </authorList>
    </citation>
    <scope>NUCLEOTIDE SEQUENCE [LARGE SCALE GENOMIC DNA]</scope>
    <source>
        <strain evidence="8 9">H184</strain>
    </source>
</reference>
<gene>
    <name evidence="7 8" type="primary">mltG</name>
    <name evidence="8" type="ORF">D8S85_02270</name>
</gene>
<sequence>MSKKIRNIVIILGILVVAVGICAGLGYYYILAPNTNVKDDGIIYLRDNSTLSQVLDALRRYGYIENTHTPGVVARLKRFTSPVKSGRYKIRDKMNNNELINMFRSGNQYPVYFTFNNMRTLDEFAGKAHEELNTSKEELLTLLKDADVLADLGFDTTTIMAMFIPNTYQIYWNTPALDLLKRMKKEYHRFWNEDRMAKASAIGLSPEQVITLASIIEEETVKAEEYPVIAGVYINRLNRGIKLDACPTLKFVLGDFTISRILDRYLKINSPYNTYMYAGLPPGPIRMASIKVIDSVLNYQKHDYLYFCAKSDFSGYHNFSKTLRQHNIYAREYHQELNKRKIWK</sequence>
<proteinExistence type="inferred from homology"/>
<evidence type="ECO:0000256" key="3">
    <source>
        <dbReference type="ARBA" id="ARBA00022989"/>
    </source>
</evidence>
<keyword evidence="6 7" id="KW-0961">Cell wall biogenesis/degradation</keyword>
<dbReference type="GO" id="GO:0008932">
    <property type="term" value="F:lytic endotransglycosylase activity"/>
    <property type="evidence" value="ECO:0007669"/>
    <property type="project" value="UniProtKB-UniRule"/>
</dbReference>
<dbReference type="GO" id="GO:0005886">
    <property type="term" value="C:plasma membrane"/>
    <property type="evidence" value="ECO:0007669"/>
    <property type="project" value="UniProtKB-SubCell"/>
</dbReference>
<comment type="catalytic activity">
    <reaction evidence="7">
        <text>a peptidoglycan chain = a peptidoglycan chain with N-acetyl-1,6-anhydromuramyl-[peptide] at the reducing end + a peptidoglycan chain with N-acetylglucosamine at the non-reducing end.</text>
        <dbReference type="EC" id="4.2.2.29"/>
    </reaction>
</comment>
<dbReference type="InterPro" id="IPR003770">
    <property type="entry name" value="MLTG-like"/>
</dbReference>
<evidence type="ECO:0000256" key="4">
    <source>
        <dbReference type="ARBA" id="ARBA00023136"/>
    </source>
</evidence>
<dbReference type="AlphaFoldDB" id="A0A3Q9IRQ0"/>
<dbReference type="GO" id="GO:0071555">
    <property type="term" value="P:cell wall organization"/>
    <property type="evidence" value="ECO:0007669"/>
    <property type="project" value="UniProtKB-KW"/>
</dbReference>
<dbReference type="EMBL" id="CP032819">
    <property type="protein sequence ID" value="AZS28491.1"/>
    <property type="molecule type" value="Genomic_DNA"/>
</dbReference>
<dbReference type="GO" id="GO:0009252">
    <property type="term" value="P:peptidoglycan biosynthetic process"/>
    <property type="evidence" value="ECO:0007669"/>
    <property type="project" value="UniProtKB-UniRule"/>
</dbReference>
<comment type="function">
    <text evidence="7">Functions as a peptidoglycan terminase that cleaves nascent peptidoglycan strands endolytically to terminate their elongation.</text>
</comment>
<dbReference type="RefSeq" id="WP_106624608.1">
    <property type="nucleotide sequence ID" value="NZ_CP032819.1"/>
</dbReference>
<organism evidence="8 9">
    <name type="scientific">Butyricimonas faecalis</name>
    <dbReference type="NCBI Taxonomy" id="2093856"/>
    <lineage>
        <taxon>Bacteria</taxon>
        <taxon>Pseudomonadati</taxon>
        <taxon>Bacteroidota</taxon>
        <taxon>Bacteroidia</taxon>
        <taxon>Bacteroidales</taxon>
        <taxon>Odoribacteraceae</taxon>
        <taxon>Butyricimonas</taxon>
    </lineage>
</organism>
<dbReference type="EC" id="4.2.2.29" evidence="7"/>
<feature type="transmembrane region" description="Helical" evidence="7">
    <location>
        <begin position="7"/>
        <end position="30"/>
    </location>
</feature>
<dbReference type="CDD" id="cd08010">
    <property type="entry name" value="MltG_like"/>
    <property type="match status" value="1"/>
</dbReference>
<keyword evidence="9" id="KW-1185">Reference proteome</keyword>
<feature type="site" description="Important for catalytic activity" evidence="7">
    <location>
        <position position="219"/>
    </location>
</feature>
<dbReference type="Pfam" id="PF02618">
    <property type="entry name" value="YceG"/>
    <property type="match status" value="1"/>
</dbReference>
<keyword evidence="1 7" id="KW-1003">Cell membrane</keyword>
<name>A0A3Q9IRQ0_9BACT</name>
<evidence type="ECO:0000313" key="9">
    <source>
        <dbReference type="Proteomes" id="UP000270673"/>
    </source>
</evidence>
<dbReference type="OrthoDB" id="9814591at2"/>
<keyword evidence="5 7" id="KW-0456">Lyase</keyword>
<accession>A0A3Q9IRQ0</accession>
<dbReference type="NCBIfam" id="TIGR00247">
    <property type="entry name" value="endolytic transglycosylase MltG"/>
    <property type="match status" value="1"/>
</dbReference>
<evidence type="ECO:0000256" key="7">
    <source>
        <dbReference type="HAMAP-Rule" id="MF_02065"/>
    </source>
</evidence>
<dbReference type="Gene3D" id="3.30.1490.480">
    <property type="entry name" value="Endolytic murein transglycosylase"/>
    <property type="match status" value="1"/>
</dbReference>
<comment type="subcellular location">
    <subcellularLocation>
        <location evidence="7">Cell membrane</location>
        <topology evidence="7">Single-pass membrane protein</topology>
    </subcellularLocation>
</comment>
<evidence type="ECO:0000256" key="2">
    <source>
        <dbReference type="ARBA" id="ARBA00022692"/>
    </source>
</evidence>
<dbReference type="Proteomes" id="UP000270673">
    <property type="component" value="Chromosome"/>
</dbReference>
<comment type="similarity">
    <text evidence="7">Belongs to the transglycosylase MltG family.</text>
</comment>
<dbReference type="HAMAP" id="MF_02065">
    <property type="entry name" value="MltG"/>
    <property type="match status" value="1"/>
</dbReference>
<dbReference type="KEGG" id="buy:D8S85_02270"/>
<keyword evidence="4 7" id="KW-0472">Membrane</keyword>
<keyword evidence="3 7" id="KW-1133">Transmembrane helix</keyword>
<evidence type="ECO:0000256" key="6">
    <source>
        <dbReference type="ARBA" id="ARBA00023316"/>
    </source>
</evidence>
<keyword evidence="2 7" id="KW-0812">Transmembrane</keyword>
<dbReference type="Gene3D" id="3.30.160.60">
    <property type="entry name" value="Classic Zinc Finger"/>
    <property type="match status" value="1"/>
</dbReference>